<keyword evidence="1" id="KW-0472">Membrane</keyword>
<dbReference type="EMBL" id="HBJA01083960">
    <property type="protein sequence ID" value="CAE0818096.1"/>
    <property type="molecule type" value="Transcribed_RNA"/>
</dbReference>
<reference evidence="2" key="1">
    <citation type="submission" date="2021-01" db="EMBL/GenBank/DDBJ databases">
        <authorList>
            <person name="Corre E."/>
            <person name="Pelletier E."/>
            <person name="Niang G."/>
            <person name="Scheremetjew M."/>
            <person name="Finn R."/>
            <person name="Kale V."/>
            <person name="Holt S."/>
            <person name="Cochrane G."/>
            <person name="Meng A."/>
            <person name="Brown T."/>
            <person name="Cohen L."/>
        </authorList>
    </citation>
    <scope>NUCLEOTIDE SEQUENCE</scope>
    <source>
        <strain evidence="2">CCMP1594</strain>
    </source>
</reference>
<gene>
    <name evidence="2" type="ORF">EGYM00163_LOCUS29264</name>
</gene>
<name>A0A7S4FX65_9EUGL</name>
<evidence type="ECO:0008006" key="3">
    <source>
        <dbReference type="Google" id="ProtNLM"/>
    </source>
</evidence>
<evidence type="ECO:0000313" key="2">
    <source>
        <dbReference type="EMBL" id="CAE0818096.1"/>
    </source>
</evidence>
<evidence type="ECO:0000256" key="1">
    <source>
        <dbReference type="SAM" id="Phobius"/>
    </source>
</evidence>
<protein>
    <recommendedName>
        <fullName evidence="3">SHOCT domain-containing protein</fullName>
    </recommendedName>
</protein>
<dbReference type="AlphaFoldDB" id="A0A7S4FX65"/>
<keyword evidence="1" id="KW-0812">Transmembrane</keyword>
<proteinExistence type="predicted"/>
<keyword evidence="1" id="KW-1133">Transmembrane helix</keyword>
<feature type="transmembrane region" description="Helical" evidence="1">
    <location>
        <begin position="70"/>
        <end position="93"/>
    </location>
</feature>
<sequence length="284" mass="32310">MSNGTAYIAIENQRIDNCNCSVQPIQLQPVMPACLNGHLDLHSWENFRNSANAILEPLQPVMRRMFYIRWCGLFLLGMGIGFTVLISVGRSWIPFIREIPVFLLTVVPLATVGIYVLSLVGGKWYVGQQARSVSDNLSRFCEQTSNQYRTVTFHLRQMGYQYSRRGGLSNFMFLFGYHLEASYQAQDMQNPTAMPPQYPQYPAAQSGYPNMVQVQPGVQPAWQQPVQGVAVQQDLNMPMPQRVLAPEDEGSVRDRLVRLEEMRNRGEIGQAEYLERKEKVLQSA</sequence>
<feature type="transmembrane region" description="Helical" evidence="1">
    <location>
        <begin position="99"/>
        <end position="121"/>
    </location>
</feature>
<accession>A0A7S4FX65</accession>
<organism evidence="2">
    <name type="scientific">Eutreptiella gymnastica</name>
    <dbReference type="NCBI Taxonomy" id="73025"/>
    <lineage>
        <taxon>Eukaryota</taxon>
        <taxon>Discoba</taxon>
        <taxon>Euglenozoa</taxon>
        <taxon>Euglenida</taxon>
        <taxon>Spirocuta</taxon>
        <taxon>Euglenophyceae</taxon>
        <taxon>Eutreptiales</taxon>
        <taxon>Eutreptiaceae</taxon>
        <taxon>Eutreptiella</taxon>
    </lineage>
</organism>